<accession>A0A917PF94</accession>
<keyword evidence="2" id="KW-1185">Reference proteome</keyword>
<proteinExistence type="predicted"/>
<dbReference type="AlphaFoldDB" id="A0A917PF94"/>
<dbReference type="SUPFAM" id="SSF53474">
    <property type="entry name" value="alpha/beta-Hydrolases"/>
    <property type="match status" value="1"/>
</dbReference>
<protein>
    <recommendedName>
        <fullName evidence="3">Epoxide hydrolase</fullName>
    </recommendedName>
</protein>
<dbReference type="EMBL" id="BMQA01000204">
    <property type="protein sequence ID" value="GGJ73689.1"/>
    <property type="molecule type" value="Genomic_DNA"/>
</dbReference>
<reference evidence="1" key="2">
    <citation type="submission" date="2020-09" db="EMBL/GenBank/DDBJ databases">
        <authorList>
            <person name="Sun Q."/>
            <person name="Ohkuma M."/>
        </authorList>
    </citation>
    <scope>NUCLEOTIDE SEQUENCE</scope>
    <source>
        <strain evidence="1">JCM 3086</strain>
    </source>
</reference>
<name>A0A917PF94_9ACTN</name>
<dbReference type="Gene3D" id="3.40.50.1820">
    <property type="entry name" value="alpha/beta hydrolase"/>
    <property type="match status" value="1"/>
</dbReference>
<dbReference type="InterPro" id="IPR029058">
    <property type="entry name" value="AB_hydrolase_fold"/>
</dbReference>
<dbReference type="RefSeq" id="WP_189317947.1">
    <property type="nucleotide sequence ID" value="NZ_BMQA01000204.1"/>
</dbReference>
<comment type="caution">
    <text evidence="1">The sequence shown here is derived from an EMBL/GenBank/DDBJ whole genome shotgun (WGS) entry which is preliminary data.</text>
</comment>
<dbReference type="Proteomes" id="UP000657574">
    <property type="component" value="Unassembled WGS sequence"/>
</dbReference>
<sequence>MSERGFTFLVGDHYPPGATVDNRVELFDSGPTRHWYNPVYAKAHTQGGHFGPWENPEAFIDDIRATFRRLR</sequence>
<organism evidence="1 2">
    <name type="scientific">Streptomyces brasiliensis</name>
    <dbReference type="NCBI Taxonomy" id="1954"/>
    <lineage>
        <taxon>Bacteria</taxon>
        <taxon>Bacillati</taxon>
        <taxon>Actinomycetota</taxon>
        <taxon>Actinomycetes</taxon>
        <taxon>Kitasatosporales</taxon>
        <taxon>Streptomycetaceae</taxon>
        <taxon>Streptomyces</taxon>
    </lineage>
</organism>
<evidence type="ECO:0000313" key="2">
    <source>
        <dbReference type="Proteomes" id="UP000657574"/>
    </source>
</evidence>
<evidence type="ECO:0008006" key="3">
    <source>
        <dbReference type="Google" id="ProtNLM"/>
    </source>
</evidence>
<gene>
    <name evidence="1" type="ORF">GCM10010121_100300</name>
</gene>
<reference evidence="1" key="1">
    <citation type="journal article" date="2014" name="Int. J. Syst. Evol. Microbiol.">
        <title>Complete genome sequence of Corynebacterium casei LMG S-19264T (=DSM 44701T), isolated from a smear-ripened cheese.</title>
        <authorList>
            <consortium name="US DOE Joint Genome Institute (JGI-PGF)"/>
            <person name="Walter F."/>
            <person name="Albersmeier A."/>
            <person name="Kalinowski J."/>
            <person name="Ruckert C."/>
        </authorList>
    </citation>
    <scope>NUCLEOTIDE SEQUENCE</scope>
    <source>
        <strain evidence="1">JCM 3086</strain>
    </source>
</reference>
<evidence type="ECO:0000313" key="1">
    <source>
        <dbReference type="EMBL" id="GGJ73689.1"/>
    </source>
</evidence>